<dbReference type="GO" id="GO:0003677">
    <property type="term" value="F:DNA binding"/>
    <property type="evidence" value="ECO:0007669"/>
    <property type="project" value="InterPro"/>
</dbReference>
<gene>
    <name evidence="6" type="ORF">H9850_11355</name>
</gene>
<evidence type="ECO:0000256" key="3">
    <source>
        <dbReference type="ARBA" id="ARBA00022801"/>
    </source>
</evidence>
<dbReference type="SMART" id="SM00927">
    <property type="entry name" value="MutH"/>
    <property type="match status" value="1"/>
</dbReference>
<evidence type="ECO:0000256" key="4">
    <source>
        <dbReference type="SAM" id="MobiDB-lite"/>
    </source>
</evidence>
<evidence type="ECO:0000256" key="2">
    <source>
        <dbReference type="ARBA" id="ARBA00022759"/>
    </source>
</evidence>
<evidence type="ECO:0000259" key="5">
    <source>
        <dbReference type="SMART" id="SM00927"/>
    </source>
</evidence>
<dbReference type="Proteomes" id="UP000886829">
    <property type="component" value="Unassembled WGS sequence"/>
</dbReference>
<dbReference type="AlphaFoldDB" id="A0A9D2B2I6"/>
<reference evidence="6" key="1">
    <citation type="journal article" date="2021" name="PeerJ">
        <title>Extensive microbial diversity within the chicken gut microbiome revealed by metagenomics and culture.</title>
        <authorList>
            <person name="Gilroy R."/>
            <person name="Ravi A."/>
            <person name="Getino M."/>
            <person name="Pursley I."/>
            <person name="Horton D.L."/>
            <person name="Alikhan N.F."/>
            <person name="Baker D."/>
            <person name="Gharbi K."/>
            <person name="Hall N."/>
            <person name="Watson M."/>
            <person name="Adriaenssens E.M."/>
            <person name="Foster-Nyarko E."/>
            <person name="Jarju S."/>
            <person name="Secka A."/>
            <person name="Antonio M."/>
            <person name="Oren A."/>
            <person name="Chaudhuri R.R."/>
            <person name="La Ragione R."/>
            <person name="Hildebrand F."/>
            <person name="Pallen M.J."/>
        </authorList>
    </citation>
    <scope>NUCLEOTIDE SEQUENCE</scope>
    <source>
        <strain evidence="6">USASDec5-558</strain>
    </source>
</reference>
<feature type="region of interest" description="Disordered" evidence="4">
    <location>
        <begin position="1"/>
        <end position="26"/>
    </location>
</feature>
<evidence type="ECO:0000313" key="7">
    <source>
        <dbReference type="Proteomes" id="UP000886829"/>
    </source>
</evidence>
<feature type="domain" description="DNA mismatch repair MutH/Type II restriction enzyme Sau3AI" evidence="5">
    <location>
        <begin position="145"/>
        <end position="245"/>
    </location>
</feature>
<organism evidence="6 7">
    <name type="scientific">Candidatus Anaerobiospirillum pullistercoris</name>
    <dbReference type="NCBI Taxonomy" id="2838452"/>
    <lineage>
        <taxon>Bacteria</taxon>
        <taxon>Pseudomonadati</taxon>
        <taxon>Pseudomonadota</taxon>
        <taxon>Gammaproteobacteria</taxon>
        <taxon>Aeromonadales</taxon>
        <taxon>Succinivibrionaceae</taxon>
        <taxon>Anaerobiospirillum</taxon>
    </lineage>
</organism>
<proteinExistence type="predicted"/>
<evidence type="ECO:0000313" key="6">
    <source>
        <dbReference type="EMBL" id="HIX58044.1"/>
    </source>
</evidence>
<dbReference type="InterPro" id="IPR011335">
    <property type="entry name" value="Restrct_endonuc-II-like"/>
</dbReference>
<reference evidence="6" key="2">
    <citation type="submission" date="2021-04" db="EMBL/GenBank/DDBJ databases">
        <authorList>
            <person name="Gilroy R."/>
        </authorList>
    </citation>
    <scope>NUCLEOTIDE SEQUENCE</scope>
    <source>
        <strain evidence="6">USASDec5-558</strain>
    </source>
</reference>
<comment type="caution">
    <text evidence="6">The sequence shown here is derived from an EMBL/GenBank/DDBJ whole genome shotgun (WGS) entry which is preliminary data.</text>
</comment>
<sequence>MQSDNNDHNGLRATPPTTPQAPTEQGQTLTALDSIATIAPESAEQTLYSASWTQPQHSLQRQQSILHAQDLAWFEGASGATPFYKKELPSPLSWPEPQTRAELEQRLQNIVGRSVAELSQLALLQTPRNISSAKGYVGQLVELFLGAHAHNQSGPDFTQLALELKTMPVGFDLMPQESTFICSADLSPQRLIPFTNSALYHKLRQVLFVLILAPKNLSLALGERRILGYFFFELKDEHLRTVETDYNEFQELLLGGHAQEINGTMGTIVQLRPKATSADEVVKVVDSEGNFNYTKPRGYYLRASFTRELLNTFIQEQGLTEILPKLQNFRQKLNLETAPASDDEEVF</sequence>
<keyword evidence="2" id="KW-0255">Endonuclease</keyword>
<accession>A0A9D2B2I6</accession>
<feature type="compositionally biased region" description="Basic and acidic residues" evidence="4">
    <location>
        <begin position="1"/>
        <end position="10"/>
    </location>
</feature>
<dbReference type="EMBL" id="DXEV01000222">
    <property type="protein sequence ID" value="HIX58044.1"/>
    <property type="molecule type" value="Genomic_DNA"/>
</dbReference>
<dbReference type="Gene3D" id="3.40.600.10">
    <property type="entry name" value="DNA mismatch repair MutH/Restriction endonuclease, type II"/>
    <property type="match status" value="1"/>
</dbReference>
<dbReference type="InterPro" id="IPR011337">
    <property type="entry name" value="DNA_rep_MutH/RE_typeII_Sau3AI"/>
</dbReference>
<evidence type="ECO:0000256" key="1">
    <source>
        <dbReference type="ARBA" id="ARBA00022722"/>
    </source>
</evidence>
<keyword evidence="3" id="KW-0378">Hydrolase</keyword>
<dbReference type="GO" id="GO:0016787">
    <property type="term" value="F:hydrolase activity"/>
    <property type="evidence" value="ECO:0007669"/>
    <property type="project" value="UniProtKB-KW"/>
</dbReference>
<keyword evidence="1" id="KW-0540">Nuclease</keyword>
<dbReference type="SUPFAM" id="SSF52980">
    <property type="entry name" value="Restriction endonuclease-like"/>
    <property type="match status" value="1"/>
</dbReference>
<dbReference type="GO" id="GO:0004519">
    <property type="term" value="F:endonuclease activity"/>
    <property type="evidence" value="ECO:0007669"/>
    <property type="project" value="UniProtKB-KW"/>
</dbReference>
<protein>
    <submittedName>
        <fullName evidence="6">DNA mismatch repair protein MutH</fullName>
    </submittedName>
</protein>
<dbReference type="Pfam" id="PF02976">
    <property type="entry name" value="MutH"/>
    <property type="match status" value="1"/>
</dbReference>
<name>A0A9D2B2I6_9GAMM</name>
<dbReference type="InterPro" id="IPR037057">
    <property type="entry name" value="DNA_rep_MutH/T2_RE_sf"/>
</dbReference>